<keyword evidence="3" id="KW-1185">Reference proteome</keyword>
<feature type="transmembrane region" description="Helical" evidence="1">
    <location>
        <begin position="169"/>
        <end position="189"/>
    </location>
</feature>
<feature type="transmembrane region" description="Helical" evidence="1">
    <location>
        <begin position="7"/>
        <end position="28"/>
    </location>
</feature>
<dbReference type="CDD" id="cd06662">
    <property type="entry name" value="SURF1"/>
    <property type="match status" value="1"/>
</dbReference>
<keyword evidence="1" id="KW-1133">Transmembrane helix</keyword>
<keyword evidence="1" id="KW-1003">Cell membrane</keyword>
<protein>
    <recommendedName>
        <fullName evidence="1">SURF1-like protein</fullName>
    </recommendedName>
</protein>
<comment type="caution">
    <text evidence="2">The sequence shown here is derived from an EMBL/GenBank/DDBJ whole genome shotgun (WGS) entry which is preliminary data.</text>
</comment>
<comment type="similarity">
    <text evidence="1">Belongs to the SURF1 family.</text>
</comment>
<dbReference type="RefSeq" id="WP_176279899.1">
    <property type="nucleotide sequence ID" value="NZ_JABWMH010000003.1"/>
</dbReference>
<proteinExistence type="inferred from homology"/>
<dbReference type="Proteomes" id="UP000652427">
    <property type="component" value="Unassembled WGS sequence"/>
</dbReference>
<name>A0ABX2N442_9SPHN</name>
<accession>A0ABX2N442</accession>
<sequence>MSGRIPIIGTVLVSLAIATMVGLGIWQLQRAEWKNGLLDTYAAASELPAIAYPAVPDPEDAPYFRKSTVNCLAVIGWRSTSGRNINGQSGWAHIAQCRTAGAEGPGAQIVAGWSARPDDPDWEGGIVDGIIAPDSQYIIRLVASEPVAGLQKSQPPALEDVPNNHLSYAVQWFLFAGIALIIFLIALGARNKGVAQSGNLS</sequence>
<evidence type="ECO:0000313" key="2">
    <source>
        <dbReference type="EMBL" id="NVD28454.1"/>
    </source>
</evidence>
<reference evidence="2 3" key="1">
    <citation type="submission" date="2020-06" db="EMBL/GenBank/DDBJ databases">
        <authorList>
            <person name="Kim S.-J."/>
            <person name="Park S.-J."/>
        </authorList>
    </citation>
    <scope>NUCLEOTIDE SEQUENCE [LARGE SCALE GENOMIC DNA]</scope>
    <source>
        <strain evidence="2 3">SW-151</strain>
    </source>
</reference>
<dbReference type="Pfam" id="PF02104">
    <property type="entry name" value="SURF1"/>
    <property type="match status" value="1"/>
</dbReference>
<keyword evidence="1" id="KW-0812">Transmembrane</keyword>
<dbReference type="EMBL" id="JABWMH010000003">
    <property type="protein sequence ID" value="NVD28454.1"/>
    <property type="molecule type" value="Genomic_DNA"/>
</dbReference>
<dbReference type="InterPro" id="IPR002994">
    <property type="entry name" value="Surf1/Shy1"/>
</dbReference>
<gene>
    <name evidence="2" type="ORF">HUO14_11125</name>
</gene>
<comment type="subcellular location">
    <subcellularLocation>
        <location evidence="1">Cell membrane</location>
        <topology evidence="1">Multi-pass membrane protein</topology>
    </subcellularLocation>
</comment>
<organism evidence="2 3">
    <name type="scientific">Parasphingorhabdus flavimaris</name>
    <dbReference type="NCBI Taxonomy" id="266812"/>
    <lineage>
        <taxon>Bacteria</taxon>
        <taxon>Pseudomonadati</taxon>
        <taxon>Pseudomonadota</taxon>
        <taxon>Alphaproteobacteria</taxon>
        <taxon>Sphingomonadales</taxon>
        <taxon>Sphingomonadaceae</taxon>
        <taxon>Parasphingorhabdus</taxon>
    </lineage>
</organism>
<keyword evidence="1" id="KW-0472">Membrane</keyword>
<evidence type="ECO:0000256" key="1">
    <source>
        <dbReference type="RuleBase" id="RU363076"/>
    </source>
</evidence>
<evidence type="ECO:0000313" key="3">
    <source>
        <dbReference type="Proteomes" id="UP000652427"/>
    </source>
</evidence>